<proteinExistence type="predicted"/>
<dbReference type="AlphaFoldDB" id="A0A2P6FF80"/>
<dbReference type="STRING" id="2138.SMSRO_v1c18220"/>
<accession>A0A2P6FF80</accession>
<dbReference type="OrthoDB" id="9947824at2"/>
<gene>
    <name evidence="1" type="ORF">SMSRO_SF020210</name>
</gene>
<dbReference type="EMBL" id="JTLV02000001">
    <property type="protein sequence ID" value="PQM32121.1"/>
    <property type="molecule type" value="Genomic_DNA"/>
</dbReference>
<evidence type="ECO:0000313" key="1">
    <source>
        <dbReference type="EMBL" id="PQM32121.1"/>
    </source>
</evidence>
<dbReference type="Proteomes" id="UP000031565">
    <property type="component" value="Unassembled WGS sequence"/>
</dbReference>
<sequence length="114" mass="13674">MKHLYFNDELYDLFNSPATILNIPARVFNIFQNKFERISFLESKNVEVRHIIQSIYIFTENVRNVGNKTMAELTEILKKYNLKIFTSEEILEIYNYEYANNRLLAIPFFIKILL</sequence>
<name>A0A2P6FF80_9MOLU</name>
<protein>
    <submittedName>
        <fullName evidence="1">Uncharacterized protein</fullName>
    </submittedName>
</protein>
<dbReference type="RefSeq" id="WP_040094110.1">
    <property type="nucleotide sequence ID" value="NZ_CM020866.1"/>
</dbReference>
<keyword evidence="2" id="KW-1185">Reference proteome</keyword>
<organism evidence="1 2">
    <name type="scientific">Spiroplasma poulsonii</name>
    <dbReference type="NCBI Taxonomy" id="2138"/>
    <lineage>
        <taxon>Bacteria</taxon>
        <taxon>Bacillati</taxon>
        <taxon>Mycoplasmatota</taxon>
        <taxon>Mollicutes</taxon>
        <taxon>Entomoplasmatales</taxon>
        <taxon>Spiroplasmataceae</taxon>
        <taxon>Spiroplasma</taxon>
    </lineage>
</organism>
<comment type="caution">
    <text evidence="1">The sequence shown here is derived from an EMBL/GenBank/DDBJ whole genome shotgun (WGS) entry which is preliminary data.</text>
</comment>
<evidence type="ECO:0000313" key="2">
    <source>
        <dbReference type="Proteomes" id="UP000031565"/>
    </source>
</evidence>
<reference evidence="1 2" key="1">
    <citation type="journal article" date="2015" name="MBio">
        <title>Genome sequence of the Drosophila melanogaster male-killing Spiroplasma strain MSRO endosymbiont.</title>
        <authorList>
            <person name="Paredes J.C."/>
            <person name="Herren J.K."/>
            <person name="Schupfer F."/>
            <person name="Marin R."/>
            <person name="Claverol S."/>
            <person name="Kuo C.H."/>
            <person name="Lemaitre B."/>
            <person name="Beven L."/>
        </authorList>
    </citation>
    <scope>NUCLEOTIDE SEQUENCE [LARGE SCALE GENOMIC DNA]</scope>
    <source>
        <strain evidence="1 2">MSRO</strain>
    </source>
</reference>